<evidence type="ECO:0000313" key="1">
    <source>
        <dbReference type="EMBL" id="DAD74463.1"/>
    </source>
</evidence>
<dbReference type="EMBL" id="BK014760">
    <property type="protein sequence ID" value="DAD74463.1"/>
    <property type="molecule type" value="Genomic_DNA"/>
</dbReference>
<organism evidence="1">
    <name type="scientific">Siphoviridae sp. ctRiO19</name>
    <dbReference type="NCBI Taxonomy" id="2826337"/>
    <lineage>
        <taxon>Viruses</taxon>
        <taxon>Duplodnaviria</taxon>
        <taxon>Heunggongvirae</taxon>
        <taxon>Uroviricota</taxon>
        <taxon>Caudoviricetes</taxon>
    </lineage>
</organism>
<sequence length="264" mass="29969">MTIDKFKELLFFNNAIRLNDEYIVFNDNELYSFRLDKGKKYKSVEELIEDRADIKEIIEKTEDFNLDYDMPKGGRGGNRKMGGGFKHADLRGPGKVSGEVLHPAELNLKTAKNSLKNVLKRFQDKYANADIEYAISIDEQGFVHQHIKGGSVAVKISGGKGETIIHNHPGGGNFSDGDLISTASTHERGIIATSSNTKNKETYTFIKTDKFKAKEFIKAVNKAKWPTKLSYDEGADWWLRRNQKTYGYTYSAKGLRIKNSERRE</sequence>
<name>A0A8S5LX80_9CAUD</name>
<protein>
    <submittedName>
        <fullName evidence="1">Uncharacterized protein</fullName>
    </submittedName>
</protein>
<proteinExistence type="predicted"/>
<reference evidence="1" key="1">
    <citation type="journal article" date="2021" name="Proc. Natl. Acad. Sci. U.S.A.">
        <title>A Catalog of Tens of Thousands of Viruses from Human Metagenomes Reveals Hidden Associations with Chronic Diseases.</title>
        <authorList>
            <person name="Tisza M.J."/>
            <person name="Buck C.B."/>
        </authorList>
    </citation>
    <scope>NUCLEOTIDE SEQUENCE</scope>
    <source>
        <strain evidence="1">CtRiO19</strain>
    </source>
</reference>
<accession>A0A8S5LX80</accession>